<name>A0A835XZ92_9CHLO</name>
<dbReference type="AlphaFoldDB" id="A0A835XZ92"/>
<proteinExistence type="predicted"/>
<dbReference type="InterPro" id="IPR023333">
    <property type="entry name" value="Proteasome_suB-type"/>
</dbReference>
<dbReference type="GO" id="GO:0019774">
    <property type="term" value="C:proteasome core complex, beta-subunit complex"/>
    <property type="evidence" value="ECO:0007669"/>
    <property type="project" value="UniProtKB-ARBA"/>
</dbReference>
<protein>
    <recommendedName>
        <fullName evidence="3">proteasome endopeptidase complex</fullName>
        <ecNumber evidence="3">3.4.25.1</ecNumber>
    </recommendedName>
</protein>
<keyword evidence="6" id="KW-0888">Threonine protease</keyword>
<comment type="subcellular location">
    <subcellularLocation>
        <location evidence="2">Nucleus</location>
    </subcellularLocation>
</comment>
<feature type="active site" description="Nucleophile" evidence="9">
    <location>
        <position position="18"/>
    </location>
</feature>
<evidence type="ECO:0000256" key="9">
    <source>
        <dbReference type="PIRSR" id="PIRSR600243-1"/>
    </source>
</evidence>
<dbReference type="InterPro" id="IPR029055">
    <property type="entry name" value="Ntn_hydrolases_N"/>
</dbReference>
<dbReference type="GO" id="GO:0005737">
    <property type="term" value="C:cytoplasm"/>
    <property type="evidence" value="ECO:0007669"/>
    <property type="project" value="TreeGrafter"/>
</dbReference>
<dbReference type="PANTHER" id="PTHR32194:SF0">
    <property type="entry name" value="ATP-DEPENDENT PROTEASE SUBUNIT HSLV"/>
    <property type="match status" value="1"/>
</dbReference>
<reference evidence="10" key="1">
    <citation type="journal article" date="2020" name="bioRxiv">
        <title>Comparative genomics of Chlamydomonas.</title>
        <authorList>
            <person name="Craig R.J."/>
            <person name="Hasan A.R."/>
            <person name="Ness R.W."/>
            <person name="Keightley P.D."/>
        </authorList>
    </citation>
    <scope>NUCLEOTIDE SEQUENCE</scope>
    <source>
        <strain evidence="10">CCAP 11/70</strain>
    </source>
</reference>
<sequence length="225" mass="24151">MGQDGPGDLTMVPVSMGTTIVATTFNGGVILAADSRTSSGAYIGNRATDKITPLCDNVYCLRSGSAADTQAIAGYVQHFIAQHQAEENDRISVKTAATLVRTLAYNNKDNLSAGLIVAGWDKHGGEQIYSINLGGTMTQVPFTMSGSGSTYIYGYADKNWRPNMTQEEAHDFVQRCIRYAIAWDASSGGCIRTVTITKDGVKRVFIPGEEIPPCFGELPREARVG</sequence>
<dbReference type="PANTHER" id="PTHR32194">
    <property type="entry name" value="METALLOPROTEASE TLDD"/>
    <property type="match status" value="1"/>
</dbReference>
<dbReference type="OrthoDB" id="7854943at2759"/>
<dbReference type="GO" id="GO:0004298">
    <property type="term" value="F:threonine-type endopeptidase activity"/>
    <property type="evidence" value="ECO:0007669"/>
    <property type="project" value="UniProtKB-KW"/>
</dbReference>
<gene>
    <name evidence="10" type="ORF">HYH03_009287</name>
</gene>
<comment type="caution">
    <text evidence="10">The sequence shown here is derived from an EMBL/GenBank/DDBJ whole genome shotgun (WGS) entry which is preliminary data.</text>
</comment>
<keyword evidence="4" id="KW-0963">Cytoplasm</keyword>
<organism evidence="10 11">
    <name type="scientific">Edaphochlamys debaryana</name>
    <dbReference type="NCBI Taxonomy" id="47281"/>
    <lineage>
        <taxon>Eukaryota</taxon>
        <taxon>Viridiplantae</taxon>
        <taxon>Chlorophyta</taxon>
        <taxon>core chlorophytes</taxon>
        <taxon>Chlorophyceae</taxon>
        <taxon>CS clade</taxon>
        <taxon>Chlamydomonadales</taxon>
        <taxon>Chlamydomonadales incertae sedis</taxon>
        <taxon>Edaphochlamys</taxon>
    </lineage>
</organism>
<dbReference type="SUPFAM" id="SSF56235">
    <property type="entry name" value="N-terminal nucleophile aminohydrolases (Ntn hydrolases)"/>
    <property type="match status" value="1"/>
</dbReference>
<evidence type="ECO:0000256" key="2">
    <source>
        <dbReference type="ARBA" id="ARBA00004123"/>
    </source>
</evidence>
<evidence type="ECO:0000256" key="8">
    <source>
        <dbReference type="ARBA" id="ARBA00022942"/>
    </source>
</evidence>
<dbReference type="InterPro" id="IPR001353">
    <property type="entry name" value="Proteasome_sua/b"/>
</dbReference>
<dbReference type="EC" id="3.4.25.1" evidence="3"/>
<accession>A0A835XZ92</accession>
<keyword evidence="7" id="KW-0378">Hydrolase</keyword>
<evidence type="ECO:0000256" key="6">
    <source>
        <dbReference type="ARBA" id="ARBA00022698"/>
    </source>
</evidence>
<comment type="catalytic activity">
    <reaction evidence="1">
        <text>Cleavage of peptide bonds with very broad specificity.</text>
        <dbReference type="EC" id="3.4.25.1"/>
    </reaction>
</comment>
<dbReference type="GO" id="GO:0005634">
    <property type="term" value="C:nucleus"/>
    <property type="evidence" value="ECO:0007669"/>
    <property type="project" value="UniProtKB-SubCell"/>
</dbReference>
<keyword evidence="5" id="KW-0645">Protease</keyword>
<evidence type="ECO:0000313" key="11">
    <source>
        <dbReference type="Proteomes" id="UP000612055"/>
    </source>
</evidence>
<dbReference type="InterPro" id="IPR000243">
    <property type="entry name" value="Pept_T1A_subB"/>
</dbReference>
<evidence type="ECO:0000256" key="1">
    <source>
        <dbReference type="ARBA" id="ARBA00001198"/>
    </source>
</evidence>
<dbReference type="GO" id="GO:0051603">
    <property type="term" value="P:proteolysis involved in protein catabolic process"/>
    <property type="evidence" value="ECO:0007669"/>
    <property type="project" value="InterPro"/>
</dbReference>
<dbReference type="Pfam" id="PF00227">
    <property type="entry name" value="Proteasome"/>
    <property type="match status" value="1"/>
</dbReference>
<dbReference type="CDD" id="cd03762">
    <property type="entry name" value="proteasome_beta_type_6"/>
    <property type="match status" value="1"/>
</dbReference>
<keyword evidence="8" id="KW-0647">Proteasome</keyword>
<evidence type="ECO:0000256" key="4">
    <source>
        <dbReference type="ARBA" id="ARBA00022490"/>
    </source>
</evidence>
<dbReference type="Proteomes" id="UP000612055">
    <property type="component" value="Unassembled WGS sequence"/>
</dbReference>
<evidence type="ECO:0000256" key="5">
    <source>
        <dbReference type="ARBA" id="ARBA00022670"/>
    </source>
</evidence>
<evidence type="ECO:0000256" key="7">
    <source>
        <dbReference type="ARBA" id="ARBA00022801"/>
    </source>
</evidence>
<dbReference type="PROSITE" id="PS51476">
    <property type="entry name" value="PROTEASOME_BETA_2"/>
    <property type="match status" value="1"/>
</dbReference>
<keyword evidence="11" id="KW-1185">Reference proteome</keyword>
<evidence type="ECO:0000313" key="10">
    <source>
        <dbReference type="EMBL" id="KAG2492337.1"/>
    </source>
</evidence>
<dbReference type="Gene3D" id="3.60.20.10">
    <property type="entry name" value="Glutamine Phosphoribosylpyrophosphate, subunit 1, domain 1"/>
    <property type="match status" value="1"/>
</dbReference>
<dbReference type="PRINTS" id="PR00141">
    <property type="entry name" value="PROTEASOME"/>
</dbReference>
<evidence type="ECO:0000256" key="3">
    <source>
        <dbReference type="ARBA" id="ARBA00012039"/>
    </source>
</evidence>
<dbReference type="EMBL" id="JAEHOE010000045">
    <property type="protein sequence ID" value="KAG2492337.1"/>
    <property type="molecule type" value="Genomic_DNA"/>
</dbReference>